<dbReference type="InterPro" id="IPR008492">
    <property type="entry name" value="Rv2714-like"/>
</dbReference>
<dbReference type="SUPFAM" id="SSF159659">
    <property type="entry name" value="Cgl1923-like"/>
    <property type="match status" value="1"/>
</dbReference>
<keyword evidence="2" id="KW-1185">Reference proteome</keyword>
<dbReference type="eggNOG" id="COG1938">
    <property type="taxonomic scope" value="Bacteria"/>
</dbReference>
<proteinExistence type="predicted"/>
<organism evidence="1 2">
    <name type="scientific">Bifidobacterium bombi DSM 19703</name>
    <dbReference type="NCBI Taxonomy" id="1341695"/>
    <lineage>
        <taxon>Bacteria</taxon>
        <taxon>Bacillati</taxon>
        <taxon>Actinomycetota</taxon>
        <taxon>Actinomycetes</taxon>
        <taxon>Bifidobacteriales</taxon>
        <taxon>Bifidobacteriaceae</taxon>
        <taxon>Bifidobacterium</taxon>
    </lineage>
</organism>
<sequence>MRQKEKTKGATLICAFEGWNDASRAATNVIRHLVDVYDAQEIRSISSDSFYDYQVSRPMVCNVTGVPRIIWPETTFYDIAMPSGRHLYAQLAPEPNYRWMEYCQRSMRIAEELDVSRIITLGSMFAQVPHTRQLPLEETHLSERMNTALSAAADDADCSDDTHDGPAGITTILDIMASNEGLDSSALWVSVPQYLGTDECPQGTLQILRRLSLLTGLAFDEGQLPKKSAIWKAQASMLVSCNDELKDYVHHMEQNYDQEMQIRGLSDEIGKPEAEQLIKEAEEFLDRHNSF</sequence>
<dbReference type="Proteomes" id="UP000028730">
    <property type="component" value="Unassembled WGS sequence"/>
</dbReference>
<dbReference type="EMBL" id="ATLK01000001">
    <property type="protein sequence ID" value="KFF31252.1"/>
    <property type="molecule type" value="Genomic_DNA"/>
</dbReference>
<evidence type="ECO:0000313" key="2">
    <source>
        <dbReference type="Proteomes" id="UP000028730"/>
    </source>
</evidence>
<gene>
    <name evidence="1" type="ORF">BBOMB_0591</name>
</gene>
<dbReference type="STRING" id="1341695.BBOMB_0591"/>
<evidence type="ECO:0000313" key="1">
    <source>
        <dbReference type="EMBL" id="KFF31252.1"/>
    </source>
</evidence>
<name>A0A080N2M7_9BIFI</name>
<dbReference type="InterPro" id="IPR019151">
    <property type="entry name" value="Proteasome_assmbl_chaperone_2"/>
</dbReference>
<reference evidence="1 2" key="1">
    <citation type="journal article" date="2014" name="Appl. Environ. Microbiol.">
        <title>Genomic encyclopedia of type strains of the genus Bifidobacterium.</title>
        <authorList>
            <person name="Milani C."/>
            <person name="Lugli G.A."/>
            <person name="Duranti S."/>
            <person name="Turroni F."/>
            <person name="Bottacini F."/>
            <person name="Mangifesta M."/>
            <person name="Sanchez B."/>
            <person name="Viappiani A."/>
            <person name="Mancabelli L."/>
            <person name="Taminiau B."/>
            <person name="Delcenserie V."/>
            <person name="Barrangou R."/>
            <person name="Margolles A."/>
            <person name="van Sinderen D."/>
            <person name="Ventura M."/>
        </authorList>
    </citation>
    <scope>NUCLEOTIDE SEQUENCE [LARGE SCALE GENOMIC DNA]</scope>
    <source>
        <strain evidence="1 2">DSM 19703</strain>
    </source>
</reference>
<dbReference type="InterPro" id="IPR038389">
    <property type="entry name" value="PSMG2_sf"/>
</dbReference>
<accession>A0A080N2M7</accession>
<dbReference type="PIRSF" id="PIRSF028754">
    <property type="entry name" value="UCP028754"/>
    <property type="match status" value="1"/>
</dbReference>
<dbReference type="Pfam" id="PF09754">
    <property type="entry name" value="PAC2"/>
    <property type="match status" value="1"/>
</dbReference>
<dbReference type="OrthoDB" id="150941at2"/>
<protein>
    <submittedName>
        <fullName evidence="1">PAC2 family protein</fullName>
    </submittedName>
</protein>
<dbReference type="AlphaFoldDB" id="A0A080N2M7"/>
<dbReference type="RefSeq" id="WP_044086754.1">
    <property type="nucleotide sequence ID" value="NZ_ATLK01000001.1"/>
</dbReference>
<comment type="caution">
    <text evidence="1">The sequence shown here is derived from an EMBL/GenBank/DDBJ whole genome shotgun (WGS) entry which is preliminary data.</text>
</comment>
<dbReference type="Gene3D" id="3.40.50.10900">
    <property type="entry name" value="PAC-like subunit"/>
    <property type="match status" value="1"/>
</dbReference>